<feature type="compositionally biased region" description="Polar residues" evidence="1">
    <location>
        <begin position="410"/>
        <end position="419"/>
    </location>
</feature>
<feature type="region of interest" description="Disordered" evidence="1">
    <location>
        <begin position="367"/>
        <end position="442"/>
    </location>
</feature>
<dbReference type="HOGENOM" id="CLU_032923_1_0_1"/>
<proteinExistence type="predicted"/>
<dbReference type="Proteomes" id="UP000054266">
    <property type="component" value="Unassembled WGS sequence"/>
</dbReference>
<feature type="compositionally biased region" description="Basic and acidic residues" evidence="1">
    <location>
        <begin position="396"/>
        <end position="409"/>
    </location>
</feature>
<evidence type="ECO:0000256" key="1">
    <source>
        <dbReference type="SAM" id="MobiDB-lite"/>
    </source>
</evidence>
<dbReference type="InterPro" id="IPR031348">
    <property type="entry name" value="PigL_N"/>
</dbReference>
<evidence type="ECO:0000313" key="3">
    <source>
        <dbReference type="EMBL" id="KIW63976.1"/>
    </source>
</evidence>
<feature type="domain" description="Azaphilone pigments biosynthesis cluster protein L N-terminal" evidence="2">
    <location>
        <begin position="2"/>
        <end position="205"/>
    </location>
</feature>
<name>A0A0D2CFS3_9EURO</name>
<dbReference type="EMBL" id="KN846961">
    <property type="protein sequence ID" value="KIW63976.1"/>
    <property type="molecule type" value="Genomic_DNA"/>
</dbReference>
<sequence>MADPLSITASLLAVTTAALQSTKSLYETVKRFKGRDKTLRRLQDELEDLTRILDSLAQVTNAEQSMFALLQGPIERCSQICREFEKSMEVFGGKSKPPGFRDWTKMEFMRGDMNEFIDTIARYKSTISVGIGTVTMMHTSKISQQVLQNFNERIQDTEYDLELHLRRIEQKMTRFEDTENPNASGASIDLEDEREVTKQCLRICEGAKSYIESLSDRESSVLPKTPAADAVETNVFEAQLRTRKALDEYRDGFTETIGYLQQRLAFLIQNDSPANENERSRFLADIDVSKKCLEVCKVASEVSRQTIFRIGEVIAEDSSDQVVVTNLADLFDVRKALSKHGSAQLVGSMTAENLHHLTEKRYSSRFGTLASHPDPAAAEVGTTKSSGGVEVQHGQHTTELKPGDHEQRPGSRTRQTRPSPNEMRKRSMEETLDKCSKESHPR</sequence>
<accession>A0A0D2CFS3</accession>
<reference evidence="3 4" key="1">
    <citation type="submission" date="2015-01" db="EMBL/GenBank/DDBJ databases">
        <title>The Genome Sequence of Capronia semiimmersa CBS27337.</title>
        <authorList>
            <consortium name="The Broad Institute Genomics Platform"/>
            <person name="Cuomo C."/>
            <person name="de Hoog S."/>
            <person name="Gorbushina A."/>
            <person name="Stielow B."/>
            <person name="Teixiera M."/>
            <person name="Abouelleil A."/>
            <person name="Chapman S.B."/>
            <person name="Priest M."/>
            <person name="Young S.K."/>
            <person name="Wortman J."/>
            <person name="Nusbaum C."/>
            <person name="Birren B."/>
        </authorList>
    </citation>
    <scope>NUCLEOTIDE SEQUENCE [LARGE SCALE GENOMIC DNA]</scope>
    <source>
        <strain evidence="3 4">CBS 27337</strain>
    </source>
</reference>
<evidence type="ECO:0000313" key="4">
    <source>
        <dbReference type="Proteomes" id="UP000054266"/>
    </source>
</evidence>
<feature type="compositionally biased region" description="Basic and acidic residues" evidence="1">
    <location>
        <begin position="422"/>
        <end position="442"/>
    </location>
</feature>
<dbReference type="Pfam" id="PF17111">
    <property type="entry name" value="PigL_N"/>
    <property type="match status" value="1"/>
</dbReference>
<organism evidence="3 4">
    <name type="scientific">Phialophora macrospora</name>
    <dbReference type="NCBI Taxonomy" id="1851006"/>
    <lineage>
        <taxon>Eukaryota</taxon>
        <taxon>Fungi</taxon>
        <taxon>Dikarya</taxon>
        <taxon>Ascomycota</taxon>
        <taxon>Pezizomycotina</taxon>
        <taxon>Eurotiomycetes</taxon>
        <taxon>Chaetothyriomycetidae</taxon>
        <taxon>Chaetothyriales</taxon>
        <taxon>Herpotrichiellaceae</taxon>
        <taxon>Phialophora</taxon>
    </lineage>
</organism>
<dbReference type="AlphaFoldDB" id="A0A0D2CFS3"/>
<gene>
    <name evidence="3" type="ORF">PV04_08936</name>
</gene>
<protein>
    <recommendedName>
        <fullName evidence="2">Azaphilone pigments biosynthesis cluster protein L N-terminal domain-containing protein</fullName>
    </recommendedName>
</protein>
<keyword evidence="4" id="KW-1185">Reference proteome</keyword>
<evidence type="ECO:0000259" key="2">
    <source>
        <dbReference type="Pfam" id="PF17111"/>
    </source>
</evidence>